<dbReference type="PIRSF" id="PIRSF022704">
    <property type="entry name" value="UCP022704"/>
    <property type="match status" value="1"/>
</dbReference>
<evidence type="ECO:0008006" key="2">
    <source>
        <dbReference type="Google" id="ProtNLM"/>
    </source>
</evidence>
<dbReference type="InterPro" id="IPR013320">
    <property type="entry name" value="ConA-like_dom_sf"/>
</dbReference>
<dbReference type="AlphaFoldDB" id="A0A212LGR4"/>
<gene>
    <name evidence="1" type="ORF">KL86PLE_40556</name>
</gene>
<dbReference type="PANTHER" id="PTHR35332">
    <property type="entry name" value="REGULATION OF ENOLASE PROTEIN 1"/>
    <property type="match status" value="1"/>
</dbReference>
<dbReference type="SUPFAM" id="SSF49899">
    <property type="entry name" value="Concanavalin A-like lectins/glucanases"/>
    <property type="match status" value="1"/>
</dbReference>
<protein>
    <recommendedName>
        <fullName evidence="2">Regulation of enolase protein 1</fullName>
    </recommendedName>
</protein>
<reference evidence="1" key="1">
    <citation type="submission" date="2016-08" db="EMBL/GenBank/DDBJ databases">
        <authorList>
            <person name="Seilhamer J.J."/>
        </authorList>
    </citation>
    <scope>NUCLEOTIDE SEQUENCE</scope>
    <source>
        <strain evidence="1">86</strain>
    </source>
</reference>
<sequence>MPRTGFDGGAWLNEPSRWSIDGDRLTVTTELETDFWRETYYGFVHDNGHAYLLPVDDGFTVLLRVRADYTANFDQAGLMLYLDDRHWLKCGVELTDGDRFLSVVATNGRSDWSVCQPFRELDDFRLRMTVKDGSVLVHASRDGAVWSMLRVAAFAPAPRYRVGPMTCSPSRAGLEVTFSDLSIGPASTEPLHAEA</sequence>
<proteinExistence type="predicted"/>
<dbReference type="EMBL" id="FMJD01000008">
    <property type="protein sequence ID" value="SCM76752.1"/>
    <property type="molecule type" value="Genomic_DNA"/>
</dbReference>
<dbReference type="Gene3D" id="2.60.120.200">
    <property type="match status" value="1"/>
</dbReference>
<accession>A0A212LGR4</accession>
<dbReference type="PANTHER" id="PTHR35332:SF2">
    <property type="entry name" value="REGULATION OF ENOLASE PROTEIN 1"/>
    <property type="match status" value="1"/>
</dbReference>
<dbReference type="RefSeq" id="WP_288196828.1">
    <property type="nucleotide sequence ID" value="NZ_LT608334.1"/>
</dbReference>
<name>A0A212LGR4_9HYPH</name>
<evidence type="ECO:0000313" key="1">
    <source>
        <dbReference type="EMBL" id="SCM76752.1"/>
    </source>
</evidence>
<dbReference type="InterPro" id="IPR015987">
    <property type="entry name" value="UCP022704"/>
</dbReference>
<organism evidence="1">
    <name type="scientific">uncultured Pleomorphomonas sp</name>
    <dbReference type="NCBI Taxonomy" id="442121"/>
    <lineage>
        <taxon>Bacteria</taxon>
        <taxon>Pseudomonadati</taxon>
        <taxon>Pseudomonadota</taxon>
        <taxon>Alphaproteobacteria</taxon>
        <taxon>Hyphomicrobiales</taxon>
        <taxon>Pleomorphomonadaceae</taxon>
        <taxon>Pleomorphomonas</taxon>
        <taxon>environmental samples</taxon>
    </lineage>
</organism>
<dbReference type="Pfam" id="PF07081">
    <property type="entry name" value="DUF1349"/>
    <property type="match status" value="1"/>
</dbReference>
<dbReference type="InterPro" id="IPR009784">
    <property type="entry name" value="DUF1349"/>
</dbReference>